<reference evidence="2 3" key="1">
    <citation type="submission" date="2019-01" db="EMBL/GenBank/DDBJ databases">
        <title>Coherence of Microcystis species and biogeography revealed through population genomics.</title>
        <authorList>
            <person name="Perez-Carrascal O.M."/>
            <person name="Terrat Y."/>
            <person name="Giani A."/>
            <person name="Fortin N."/>
            <person name="Tromas N."/>
            <person name="Shapiro B.J."/>
        </authorList>
    </citation>
    <scope>NUCLEOTIDE SEQUENCE [LARGE SCALE GENOMIC DNA]</scope>
    <source>
        <strain evidence="2">Ma_SC_T_19800800_S464</strain>
    </source>
</reference>
<feature type="transmembrane region" description="Helical" evidence="1">
    <location>
        <begin position="20"/>
        <end position="38"/>
    </location>
</feature>
<dbReference type="AlphaFoldDB" id="A0A552DLU1"/>
<keyword evidence="1" id="KW-0812">Transmembrane</keyword>
<evidence type="ECO:0000256" key="1">
    <source>
        <dbReference type="SAM" id="Phobius"/>
    </source>
</evidence>
<organism evidence="2 3">
    <name type="scientific">Microcystis aeruginosa Ma_SC_T_19800800_S464</name>
    <dbReference type="NCBI Taxonomy" id="2486257"/>
    <lineage>
        <taxon>Bacteria</taxon>
        <taxon>Bacillati</taxon>
        <taxon>Cyanobacteriota</taxon>
        <taxon>Cyanophyceae</taxon>
        <taxon>Oscillatoriophycideae</taxon>
        <taxon>Chroococcales</taxon>
        <taxon>Microcystaceae</taxon>
        <taxon>Microcystis</taxon>
    </lineage>
</organism>
<evidence type="ECO:0000313" key="3">
    <source>
        <dbReference type="Proteomes" id="UP000319313"/>
    </source>
</evidence>
<accession>A0A552DLU1</accession>
<keyword evidence="1" id="KW-1133">Transmembrane helix</keyword>
<sequence>MSDSSEDKGFNLKTLIENNPVIFICTVAITAFTMGWGVHEAISHATNNNPLIAFRSCEFNAKGKIDFPSDNSKVSRTFPTTGKIYGKIAEGHHIWLVVNPENSFGWYPQVGEIAPDVGSGKWQQSTIIGTDNESKNRKFKIALVEVDKDGNSQFKNNIASRNYPEEFLPDNTKFLYTITVTRQ</sequence>
<dbReference type="Proteomes" id="UP000319313">
    <property type="component" value="Unassembled WGS sequence"/>
</dbReference>
<comment type="caution">
    <text evidence="2">The sequence shown here is derived from an EMBL/GenBank/DDBJ whole genome shotgun (WGS) entry which is preliminary data.</text>
</comment>
<keyword evidence="1" id="KW-0472">Membrane</keyword>
<proteinExistence type="predicted"/>
<protein>
    <submittedName>
        <fullName evidence="2">Uncharacterized protein</fullName>
    </submittedName>
</protein>
<dbReference type="EMBL" id="SFBL01000156">
    <property type="protein sequence ID" value="TRU23148.1"/>
    <property type="molecule type" value="Genomic_DNA"/>
</dbReference>
<gene>
    <name evidence="2" type="ORF">EWV81_16760</name>
</gene>
<name>A0A552DLU1_MICAE</name>
<evidence type="ECO:0000313" key="2">
    <source>
        <dbReference type="EMBL" id="TRU23148.1"/>
    </source>
</evidence>